<dbReference type="Proteomes" id="UP000231912">
    <property type="component" value="Unassembled WGS sequence"/>
</dbReference>
<sequence length="373" mass="42481">MKKIRTRRRDSETQLTKGRVFLSLVAVLLTLLFAESCSSFQNSQSSHSKGRISLDRDDLVLTETDPPPADRHLHADHYPASNERRLDLFKSRVEGLGGGYVGVGTDQNLTLIAWAKSDYAYLTDFDPVTVSINRIHLYFLELAPNYAEFEKLWDVKNKKETLGVLEKRFSTDPEYNVIIKSYEIALRKGGVPQRLGDLHKISKVYPQFTSFHNDTKDYEFLRQMVLDGRILAVDGNLLGGKTFKSVAEKSERLGIPIRILYTSNAEEYFRYPEGMKNNFLNLYSDSKSLVVRTVTKGARVYGFPDGEMFPKEYPFHYNIQPMENFKTWLKNENPLSTTRILKSRTPVVKGFSVIENLPDSPAAKSTAQGGDKK</sequence>
<comment type="caution">
    <text evidence="2">The sequence shown here is derived from an EMBL/GenBank/DDBJ whole genome shotgun (WGS) entry which is preliminary data.</text>
</comment>
<dbReference type="CDD" id="cd21179">
    <property type="entry name" value="LIC_1098-like"/>
    <property type="match status" value="1"/>
</dbReference>
<organism evidence="2 3">
    <name type="scientific">Leptospira wolffii</name>
    <dbReference type="NCBI Taxonomy" id="409998"/>
    <lineage>
        <taxon>Bacteria</taxon>
        <taxon>Pseudomonadati</taxon>
        <taxon>Spirochaetota</taxon>
        <taxon>Spirochaetia</taxon>
        <taxon>Leptospirales</taxon>
        <taxon>Leptospiraceae</taxon>
        <taxon>Leptospira</taxon>
    </lineage>
</organism>
<proteinExistence type="predicted"/>
<feature type="domain" description="DUF7790" evidence="1">
    <location>
        <begin position="78"/>
        <end position="354"/>
    </location>
</feature>
<dbReference type="Pfam" id="PF25046">
    <property type="entry name" value="DUF7790"/>
    <property type="match status" value="1"/>
</dbReference>
<dbReference type="AlphaFoldDB" id="A0A2M9ZDN9"/>
<reference evidence="2 3" key="1">
    <citation type="submission" date="2017-07" db="EMBL/GenBank/DDBJ databases">
        <title>Leptospira spp. isolated from tropical soils.</title>
        <authorList>
            <person name="Thibeaux R."/>
            <person name="Iraola G."/>
            <person name="Ferres I."/>
            <person name="Bierque E."/>
            <person name="Girault D."/>
            <person name="Soupe-Gilbert M.-E."/>
            <person name="Picardeau M."/>
            <person name="Goarant C."/>
        </authorList>
    </citation>
    <scope>NUCLEOTIDE SEQUENCE [LARGE SCALE GENOMIC DNA]</scope>
    <source>
        <strain evidence="2 3">FH2-C-A2</strain>
    </source>
</reference>
<dbReference type="RefSeq" id="WP_100757188.1">
    <property type="nucleotide sequence ID" value="NZ_NPDT01000001.1"/>
</dbReference>
<name>A0A2M9ZDN9_9LEPT</name>
<evidence type="ECO:0000259" key="1">
    <source>
        <dbReference type="Pfam" id="PF25046"/>
    </source>
</evidence>
<dbReference type="InterPro" id="IPR056692">
    <property type="entry name" value="DUF7790"/>
</dbReference>
<dbReference type="NCBIfam" id="NF047518">
    <property type="entry name" value="LIC_10091_fam"/>
    <property type="match status" value="1"/>
</dbReference>
<dbReference type="EMBL" id="NPDT01000001">
    <property type="protein sequence ID" value="PJZ66548.1"/>
    <property type="molecule type" value="Genomic_DNA"/>
</dbReference>
<evidence type="ECO:0000313" key="2">
    <source>
        <dbReference type="EMBL" id="PJZ66548.1"/>
    </source>
</evidence>
<protein>
    <recommendedName>
        <fullName evidence="1">DUF7790 domain-containing protein</fullName>
    </recommendedName>
</protein>
<accession>A0A2M9ZDN9</accession>
<gene>
    <name evidence="2" type="ORF">CH371_00055</name>
</gene>
<evidence type="ECO:0000313" key="3">
    <source>
        <dbReference type="Proteomes" id="UP000231912"/>
    </source>
</evidence>